<evidence type="ECO:0000313" key="15">
    <source>
        <dbReference type="Proteomes" id="UP000800235"/>
    </source>
</evidence>
<gene>
    <name evidence="14" type="ORF">EJ08DRAFT_215723</name>
</gene>
<evidence type="ECO:0000256" key="11">
    <source>
        <dbReference type="ARBA" id="ARBA00031473"/>
    </source>
</evidence>
<feature type="region of interest" description="Disordered" evidence="12">
    <location>
        <begin position="196"/>
        <end position="251"/>
    </location>
</feature>
<evidence type="ECO:0000256" key="10">
    <source>
        <dbReference type="ARBA" id="ARBA00024221"/>
    </source>
</evidence>
<comment type="caution">
    <text evidence="14">The sequence shown here is derived from an EMBL/GenBank/DDBJ whole genome shotgun (WGS) entry which is preliminary data.</text>
</comment>
<dbReference type="AlphaFoldDB" id="A0A9P4TZ94"/>
<keyword evidence="4" id="KW-0808">Transferase</keyword>
<dbReference type="InterPro" id="IPR004821">
    <property type="entry name" value="Cyt_trans-like"/>
</dbReference>
<feature type="compositionally biased region" description="Polar residues" evidence="12">
    <location>
        <begin position="198"/>
        <end position="215"/>
    </location>
</feature>
<sequence length="476" mass="53375">MGEPVPKSGQWPVDPQEDVPISDDRIWVDGCFDFAHHGHAGAMLQARRLGTSLFVGVHSDEAILQNKGPTVMTLKERVAAVEACRWATKAIPDAPYVTSLPWISHYGCKFVVHGDDITSDSSGEDCYRFVKAAGRFKVVKRTPGISTTDLVGRMLLCTRSHFIQSLERELIGEEGPGGEMERKARGEEMGLRIREYASDQSGKNPSSEVWTWTPTKQRKRQTSSTGSSRKGSHVHSSVHDDPGKFGKMVSGKEPRKGQRVVYVDGGFDLFSSGHIEFLRSVVRIEEEQGVDHGWFTEDAAKARIEEAGEDYPPAYIIAGVHDDEVINYHKGVNYPIMNIFERGLCVLQCKYVHAVVFSAPFTPTTAYLNNLPYGTPSCVYHGPTEFMPLTTHDPYKYAKELNIFTEVPAHDFQHVNAGEIVDRILKSRAMYEERQRVKGIKGVGEEGVKRREKMEGEARRKVLERKWSEVERSFGA</sequence>
<dbReference type="CDD" id="cd02174">
    <property type="entry name" value="CCT"/>
    <property type="match status" value="1"/>
</dbReference>
<dbReference type="PANTHER" id="PTHR45780:SF2">
    <property type="entry name" value="ETHANOLAMINE-PHOSPHATE CYTIDYLYLTRANSFERASE"/>
    <property type="match status" value="1"/>
</dbReference>
<organism evidence="14 15">
    <name type="scientific">Tothia fuscella</name>
    <dbReference type="NCBI Taxonomy" id="1048955"/>
    <lineage>
        <taxon>Eukaryota</taxon>
        <taxon>Fungi</taxon>
        <taxon>Dikarya</taxon>
        <taxon>Ascomycota</taxon>
        <taxon>Pezizomycotina</taxon>
        <taxon>Dothideomycetes</taxon>
        <taxon>Pleosporomycetidae</taxon>
        <taxon>Venturiales</taxon>
        <taxon>Cylindrosympodiaceae</taxon>
        <taxon>Tothia</taxon>
    </lineage>
</organism>
<evidence type="ECO:0000256" key="4">
    <source>
        <dbReference type="ARBA" id="ARBA00022679"/>
    </source>
</evidence>
<dbReference type="Gene3D" id="3.40.50.620">
    <property type="entry name" value="HUPs"/>
    <property type="match status" value="2"/>
</dbReference>
<comment type="pathway">
    <text evidence="9">Phospholipid metabolism; phosphatidylethanolamine biosynthesis; phosphatidylethanolamine from ethanolamine: step 2/3.</text>
</comment>
<dbReference type="EMBL" id="MU007037">
    <property type="protein sequence ID" value="KAF2430672.1"/>
    <property type="molecule type" value="Genomic_DNA"/>
</dbReference>
<dbReference type="InterPro" id="IPR041723">
    <property type="entry name" value="CCT"/>
</dbReference>
<keyword evidence="7" id="KW-0594">Phospholipid biosynthesis</keyword>
<dbReference type="InterPro" id="IPR044608">
    <property type="entry name" value="Ect1/PCYT2"/>
</dbReference>
<dbReference type="PANTHER" id="PTHR45780">
    <property type="entry name" value="ETHANOLAMINE-PHOSPHATE CYTIDYLYLTRANSFERASE"/>
    <property type="match status" value="1"/>
</dbReference>
<evidence type="ECO:0000256" key="9">
    <source>
        <dbReference type="ARBA" id="ARBA00024191"/>
    </source>
</evidence>
<evidence type="ECO:0000256" key="2">
    <source>
        <dbReference type="ARBA" id="ARBA00010101"/>
    </source>
</evidence>
<dbReference type="InterPro" id="IPR014729">
    <property type="entry name" value="Rossmann-like_a/b/a_fold"/>
</dbReference>
<keyword evidence="15" id="KW-1185">Reference proteome</keyword>
<keyword evidence="5" id="KW-0548">Nucleotidyltransferase</keyword>
<proteinExistence type="inferred from homology"/>
<keyword evidence="6" id="KW-0443">Lipid metabolism</keyword>
<evidence type="ECO:0000256" key="1">
    <source>
        <dbReference type="ARBA" id="ARBA00005189"/>
    </source>
</evidence>
<dbReference type="SUPFAM" id="SSF52374">
    <property type="entry name" value="Nucleotidylyl transferase"/>
    <property type="match status" value="2"/>
</dbReference>
<dbReference type="GO" id="GO:0004306">
    <property type="term" value="F:ethanolamine-phosphate cytidylyltransferase activity"/>
    <property type="evidence" value="ECO:0007669"/>
    <property type="project" value="UniProtKB-EC"/>
</dbReference>
<dbReference type="GO" id="GO:0005737">
    <property type="term" value="C:cytoplasm"/>
    <property type="evidence" value="ECO:0007669"/>
    <property type="project" value="TreeGrafter"/>
</dbReference>
<evidence type="ECO:0000256" key="12">
    <source>
        <dbReference type="SAM" id="MobiDB-lite"/>
    </source>
</evidence>
<keyword evidence="8" id="KW-1208">Phospholipid metabolism</keyword>
<comment type="pathway">
    <text evidence="1">Lipid metabolism.</text>
</comment>
<dbReference type="GO" id="GO:0006646">
    <property type="term" value="P:phosphatidylethanolamine biosynthetic process"/>
    <property type="evidence" value="ECO:0007669"/>
    <property type="project" value="InterPro"/>
</dbReference>
<feature type="compositionally biased region" description="Basic and acidic residues" evidence="12">
    <location>
        <begin position="237"/>
        <end position="251"/>
    </location>
</feature>
<evidence type="ECO:0000256" key="5">
    <source>
        <dbReference type="ARBA" id="ARBA00022695"/>
    </source>
</evidence>
<dbReference type="NCBIfam" id="TIGR00125">
    <property type="entry name" value="cyt_tran_rel"/>
    <property type="match status" value="1"/>
</dbReference>
<evidence type="ECO:0000256" key="8">
    <source>
        <dbReference type="ARBA" id="ARBA00023264"/>
    </source>
</evidence>
<accession>A0A9P4TZ94</accession>
<feature type="domain" description="Cytidyltransferase-like" evidence="13">
    <location>
        <begin position="28"/>
        <end position="151"/>
    </location>
</feature>
<reference evidence="14" key="1">
    <citation type="journal article" date="2020" name="Stud. Mycol.">
        <title>101 Dothideomycetes genomes: a test case for predicting lifestyles and emergence of pathogens.</title>
        <authorList>
            <person name="Haridas S."/>
            <person name="Albert R."/>
            <person name="Binder M."/>
            <person name="Bloem J."/>
            <person name="Labutti K."/>
            <person name="Salamov A."/>
            <person name="Andreopoulos B."/>
            <person name="Baker S."/>
            <person name="Barry K."/>
            <person name="Bills G."/>
            <person name="Bluhm B."/>
            <person name="Cannon C."/>
            <person name="Castanera R."/>
            <person name="Culley D."/>
            <person name="Daum C."/>
            <person name="Ezra D."/>
            <person name="Gonzalez J."/>
            <person name="Henrissat B."/>
            <person name="Kuo A."/>
            <person name="Liang C."/>
            <person name="Lipzen A."/>
            <person name="Lutzoni F."/>
            <person name="Magnuson J."/>
            <person name="Mondo S."/>
            <person name="Nolan M."/>
            <person name="Ohm R."/>
            <person name="Pangilinan J."/>
            <person name="Park H.-J."/>
            <person name="Ramirez L."/>
            <person name="Alfaro M."/>
            <person name="Sun H."/>
            <person name="Tritt A."/>
            <person name="Yoshinaga Y."/>
            <person name="Zwiers L.-H."/>
            <person name="Turgeon B."/>
            <person name="Goodwin S."/>
            <person name="Spatafora J."/>
            <person name="Crous P."/>
            <person name="Grigoriev I."/>
        </authorList>
    </citation>
    <scope>NUCLEOTIDE SEQUENCE</scope>
    <source>
        <strain evidence="14">CBS 130266</strain>
    </source>
</reference>
<dbReference type="Pfam" id="PF01467">
    <property type="entry name" value="CTP_transf_like"/>
    <property type="match status" value="1"/>
</dbReference>
<dbReference type="OrthoDB" id="40021at2759"/>
<evidence type="ECO:0000256" key="3">
    <source>
        <dbReference type="ARBA" id="ARBA00022516"/>
    </source>
</evidence>
<evidence type="ECO:0000259" key="13">
    <source>
        <dbReference type="Pfam" id="PF01467"/>
    </source>
</evidence>
<dbReference type="EC" id="2.7.7.14" evidence="10"/>
<evidence type="ECO:0000313" key="14">
    <source>
        <dbReference type="EMBL" id="KAF2430672.1"/>
    </source>
</evidence>
<protein>
    <recommendedName>
        <fullName evidence="10">ethanolamine-phosphate cytidylyltransferase</fullName>
        <ecNumber evidence="10">2.7.7.14</ecNumber>
    </recommendedName>
    <alternativeName>
        <fullName evidence="11">CTP:phosphoethanolamine cytidylyltransferase</fullName>
    </alternativeName>
</protein>
<name>A0A9P4TZ94_9PEZI</name>
<comment type="similarity">
    <text evidence="2">Belongs to the cytidylyltransferase family.</text>
</comment>
<evidence type="ECO:0000256" key="6">
    <source>
        <dbReference type="ARBA" id="ARBA00023098"/>
    </source>
</evidence>
<evidence type="ECO:0000256" key="7">
    <source>
        <dbReference type="ARBA" id="ARBA00023209"/>
    </source>
</evidence>
<dbReference type="Proteomes" id="UP000800235">
    <property type="component" value="Unassembled WGS sequence"/>
</dbReference>
<keyword evidence="3" id="KW-0444">Lipid biosynthesis</keyword>